<dbReference type="InterPro" id="IPR000683">
    <property type="entry name" value="Gfo/Idh/MocA-like_OxRdtase_N"/>
</dbReference>
<name>A0A7Y6C4L4_9BACL</name>
<feature type="domain" description="Gfo/Idh/MocA-like oxidoreductase N-terminal" evidence="1">
    <location>
        <begin position="5"/>
        <end position="122"/>
    </location>
</feature>
<feature type="domain" description="GFO/IDH/MocA-like oxidoreductase" evidence="2">
    <location>
        <begin position="135"/>
        <end position="255"/>
    </location>
</feature>
<keyword evidence="4" id="KW-1185">Reference proteome</keyword>
<dbReference type="Gene3D" id="3.30.360.10">
    <property type="entry name" value="Dihydrodipicolinate Reductase, domain 2"/>
    <property type="match status" value="1"/>
</dbReference>
<dbReference type="GO" id="GO:0000166">
    <property type="term" value="F:nucleotide binding"/>
    <property type="evidence" value="ECO:0007669"/>
    <property type="project" value="InterPro"/>
</dbReference>
<gene>
    <name evidence="3" type="ORF">HP552_33465</name>
</gene>
<organism evidence="3 4">
    <name type="scientific">Paenibacillus xylanilyticus</name>
    <dbReference type="NCBI Taxonomy" id="248903"/>
    <lineage>
        <taxon>Bacteria</taxon>
        <taxon>Bacillati</taxon>
        <taxon>Bacillota</taxon>
        <taxon>Bacilli</taxon>
        <taxon>Bacillales</taxon>
        <taxon>Paenibacillaceae</taxon>
        <taxon>Paenibacillus</taxon>
    </lineage>
</organism>
<dbReference type="InterPro" id="IPR055170">
    <property type="entry name" value="GFO_IDH_MocA-like_dom"/>
</dbReference>
<dbReference type="Pfam" id="PF01408">
    <property type="entry name" value="GFO_IDH_MocA"/>
    <property type="match status" value="1"/>
</dbReference>
<dbReference type="PANTHER" id="PTHR43249:SF1">
    <property type="entry name" value="D-GLUCOSIDE 3-DEHYDROGENASE"/>
    <property type="match status" value="1"/>
</dbReference>
<dbReference type="RefSeq" id="WP_175399627.1">
    <property type="nucleotide sequence ID" value="NZ_JABMCB010000206.1"/>
</dbReference>
<reference evidence="3 4" key="1">
    <citation type="submission" date="2020-05" db="EMBL/GenBank/DDBJ databases">
        <title>Genome Sequencing of Type Strains.</title>
        <authorList>
            <person name="Lemaire J.F."/>
            <person name="Inderbitzin P."/>
            <person name="Gregorio O.A."/>
            <person name="Collins S.B."/>
            <person name="Wespe N."/>
            <person name="Knight-Connoni V."/>
        </authorList>
    </citation>
    <scope>NUCLEOTIDE SEQUENCE [LARGE SCALE GENOMIC DNA]</scope>
    <source>
        <strain evidence="3 4">LMG 21957</strain>
    </source>
</reference>
<evidence type="ECO:0000313" key="4">
    <source>
        <dbReference type="Proteomes" id="UP000526125"/>
    </source>
</evidence>
<proteinExistence type="predicted"/>
<dbReference type="EMBL" id="JABMCB010000206">
    <property type="protein sequence ID" value="NUU80101.1"/>
    <property type="molecule type" value="Genomic_DNA"/>
</dbReference>
<dbReference type="SUPFAM" id="SSF51735">
    <property type="entry name" value="NAD(P)-binding Rossmann-fold domains"/>
    <property type="match status" value="1"/>
</dbReference>
<evidence type="ECO:0000313" key="3">
    <source>
        <dbReference type="EMBL" id="NUU80101.1"/>
    </source>
</evidence>
<comment type="caution">
    <text evidence="3">The sequence shown here is derived from an EMBL/GenBank/DDBJ whole genome shotgun (WGS) entry which is preliminary data.</text>
</comment>
<protein>
    <submittedName>
        <fullName evidence="3">Gfo/Idh/MocA family oxidoreductase</fullName>
    </submittedName>
</protein>
<accession>A0A7Y6C4L4</accession>
<dbReference type="AlphaFoldDB" id="A0A7Y6C4L4"/>
<dbReference type="PANTHER" id="PTHR43249">
    <property type="entry name" value="UDP-N-ACETYL-2-AMINO-2-DEOXY-D-GLUCURONATE OXIDASE"/>
    <property type="match status" value="1"/>
</dbReference>
<dbReference type="SUPFAM" id="SSF55347">
    <property type="entry name" value="Glyceraldehyde-3-phosphate dehydrogenase-like, C-terminal domain"/>
    <property type="match status" value="1"/>
</dbReference>
<evidence type="ECO:0000259" key="1">
    <source>
        <dbReference type="Pfam" id="PF01408"/>
    </source>
</evidence>
<dbReference type="Proteomes" id="UP000526125">
    <property type="component" value="Unassembled WGS sequence"/>
</dbReference>
<dbReference type="InterPro" id="IPR036291">
    <property type="entry name" value="NAD(P)-bd_dom_sf"/>
</dbReference>
<dbReference type="Gene3D" id="3.40.50.720">
    <property type="entry name" value="NAD(P)-binding Rossmann-like Domain"/>
    <property type="match status" value="1"/>
</dbReference>
<sequence>MTKLKMAVIGLGKMGLHMIQQAKQAELDGSIELIAVCEANEETLKAFAEARPETSIYSDYKQLLDEHKVDLLYIAVPPKYHYPVVMEALKRKIHVFCEKPLANSTEEAHEMLEAAKQAGVVHAIHFSMPHEPSVLKLQELVGQERIGSIRKIELILQFPQWPRAWQQNSWISSREQGGFILEVGIHWIHMIQHVFGPITEVSSRVQYPDDAEECEHEVQAAMKLEDGTRIQLNGISHFAGEERVSMVVYGTKGTIALENWEELMMGPVGQPLVPVEVDESMGELPVLKHVIARIQDKPAKIYDFNDGYRAQLVLEALRNPQPTGMTMKL</sequence>
<evidence type="ECO:0000259" key="2">
    <source>
        <dbReference type="Pfam" id="PF22725"/>
    </source>
</evidence>
<dbReference type="InterPro" id="IPR052515">
    <property type="entry name" value="Gfo/Idh/MocA_Oxidoreductase"/>
</dbReference>
<dbReference type="Pfam" id="PF22725">
    <property type="entry name" value="GFO_IDH_MocA_C3"/>
    <property type="match status" value="1"/>
</dbReference>